<name>A0A098TM54_9CYAN</name>
<reference evidence="1 2" key="1">
    <citation type="journal article" date="2014" name="Mol. Ecol.">
        <title>Evolution of Synechococcus.</title>
        <authorList>
            <person name="Dvorak P."/>
            <person name="Casamatta D."/>
            <person name="Hasler P."/>
            <person name="Poulickova A."/>
            <person name="Ondrej V."/>
            <person name="Sanges R."/>
        </authorList>
    </citation>
    <scope>NUCLEOTIDE SEQUENCE [LARGE SCALE GENOMIC DNA]</scope>
    <source>
        <strain evidence="1 2">CAUP A 1101</strain>
    </source>
</reference>
<gene>
    <name evidence="1" type="ORF">DO97_20095</name>
</gene>
<evidence type="ECO:0000313" key="2">
    <source>
        <dbReference type="Proteomes" id="UP000030170"/>
    </source>
</evidence>
<dbReference type="STRING" id="1497020.DO97_20095"/>
<dbReference type="AlphaFoldDB" id="A0A098TM54"/>
<evidence type="ECO:0008006" key="3">
    <source>
        <dbReference type="Google" id="ProtNLM"/>
    </source>
</evidence>
<proteinExistence type="predicted"/>
<evidence type="ECO:0000313" key="1">
    <source>
        <dbReference type="EMBL" id="KGF73389.1"/>
    </source>
</evidence>
<protein>
    <recommendedName>
        <fullName evidence="3">Sigma-70 family RNA polymerase sigma factor</fullName>
    </recommendedName>
</protein>
<organism evidence="1 2">
    <name type="scientific">Neosynechococcus sphagnicola sy1</name>
    <dbReference type="NCBI Taxonomy" id="1497020"/>
    <lineage>
        <taxon>Bacteria</taxon>
        <taxon>Bacillati</taxon>
        <taxon>Cyanobacteriota</taxon>
        <taxon>Cyanophyceae</taxon>
        <taxon>Neosynechococcales</taxon>
        <taxon>Neosynechococcaceae</taxon>
        <taxon>Neosynechococcus</taxon>
    </lineage>
</organism>
<accession>A0A098TM54</accession>
<sequence length="207" mass="24326">MLNRLVIKTCQSPPNSLERRQGLTQMIRLISQSGRLWHHSSPYYEDALQQTWLYLCRNLCESTTGPCFDPERGKLLRWLNAYLRWRISDFYNQASQDHSSEPTPRPLDNFESANPIETLAAAPDLPPMIEITQDWVEEDPQQELQIHLDHHPTITCQFLILHRLPPATTWRQLSEDLGVPMSTLSSFYQRQCLPRLRKFGENHRYIQ</sequence>
<dbReference type="EMBL" id="JJML01000008">
    <property type="protein sequence ID" value="KGF73389.1"/>
    <property type="molecule type" value="Genomic_DNA"/>
</dbReference>
<dbReference type="OrthoDB" id="454880at2"/>
<dbReference type="Proteomes" id="UP000030170">
    <property type="component" value="Unassembled WGS sequence"/>
</dbReference>
<keyword evidence="2" id="KW-1185">Reference proteome</keyword>
<comment type="caution">
    <text evidence="1">The sequence shown here is derived from an EMBL/GenBank/DDBJ whole genome shotgun (WGS) entry which is preliminary data.</text>
</comment>